<evidence type="ECO:0000313" key="3">
    <source>
        <dbReference type="Proteomes" id="UP000499080"/>
    </source>
</evidence>
<comment type="caution">
    <text evidence="2">The sequence shown here is derived from an EMBL/GenBank/DDBJ whole genome shotgun (WGS) entry which is preliminary data.</text>
</comment>
<evidence type="ECO:0000313" key="2">
    <source>
        <dbReference type="EMBL" id="GBM59284.1"/>
    </source>
</evidence>
<keyword evidence="3" id="KW-1185">Reference proteome</keyword>
<gene>
    <name evidence="2" type="ORF">AVEN_177262_1</name>
</gene>
<dbReference type="AlphaFoldDB" id="A0A4Y2H4N7"/>
<evidence type="ECO:0000256" key="1">
    <source>
        <dbReference type="SAM" id="MobiDB-lite"/>
    </source>
</evidence>
<feature type="region of interest" description="Disordered" evidence="1">
    <location>
        <begin position="67"/>
        <end position="90"/>
    </location>
</feature>
<dbReference type="Proteomes" id="UP000499080">
    <property type="component" value="Unassembled WGS sequence"/>
</dbReference>
<reference evidence="2 3" key="1">
    <citation type="journal article" date="2019" name="Sci. Rep.">
        <title>Orb-weaving spider Araneus ventricosus genome elucidates the spidroin gene catalogue.</title>
        <authorList>
            <person name="Kono N."/>
            <person name="Nakamura H."/>
            <person name="Ohtoshi R."/>
            <person name="Moran D.A.P."/>
            <person name="Shinohara A."/>
            <person name="Yoshida Y."/>
            <person name="Fujiwara M."/>
            <person name="Mori M."/>
            <person name="Tomita M."/>
            <person name="Arakawa K."/>
        </authorList>
    </citation>
    <scope>NUCLEOTIDE SEQUENCE [LARGE SCALE GENOMIC DNA]</scope>
</reference>
<protein>
    <submittedName>
        <fullName evidence="2">Uncharacterized protein</fullName>
    </submittedName>
</protein>
<sequence length="90" mass="10114">MFCSMMYRASTTILSFPGLSKPVADRQLEEVLAVLENDTNTTTSLIENFPKAKAFQDILEEISPLPISSNKDTIRPKSVQVKRSKQITPR</sequence>
<dbReference type="EMBL" id="BGPR01001675">
    <property type="protein sequence ID" value="GBM59284.1"/>
    <property type="molecule type" value="Genomic_DNA"/>
</dbReference>
<proteinExistence type="predicted"/>
<organism evidence="2 3">
    <name type="scientific">Araneus ventricosus</name>
    <name type="common">Orbweaver spider</name>
    <name type="synonym">Epeira ventricosa</name>
    <dbReference type="NCBI Taxonomy" id="182803"/>
    <lineage>
        <taxon>Eukaryota</taxon>
        <taxon>Metazoa</taxon>
        <taxon>Ecdysozoa</taxon>
        <taxon>Arthropoda</taxon>
        <taxon>Chelicerata</taxon>
        <taxon>Arachnida</taxon>
        <taxon>Araneae</taxon>
        <taxon>Araneomorphae</taxon>
        <taxon>Entelegynae</taxon>
        <taxon>Araneoidea</taxon>
        <taxon>Araneidae</taxon>
        <taxon>Araneus</taxon>
    </lineage>
</organism>
<name>A0A4Y2H4N7_ARAVE</name>
<feature type="compositionally biased region" description="Basic residues" evidence="1">
    <location>
        <begin position="80"/>
        <end position="90"/>
    </location>
</feature>
<accession>A0A4Y2H4N7</accession>